<evidence type="ECO:0008006" key="3">
    <source>
        <dbReference type="Google" id="ProtNLM"/>
    </source>
</evidence>
<comment type="caution">
    <text evidence="1">The sequence shown here is derived from an EMBL/GenBank/DDBJ whole genome shotgun (WGS) entry which is preliminary data.</text>
</comment>
<sequence>MYMKIKFIVVLICLFAGLLCKAQIQFVGVQNKLPIPSLNIYNEKGTLIGFTDKTGVTQFLDSGVKRQKLPLVITVQHISYETKTFSLVSLDGKQLYFLEPRPQVLKEVTVTAKPKEVVVLKGYFRSLETFDHQFKYFSDGIVEFYIPLKKGKPKYRLVDCRVFVDSIVAKDYNAKMRSFFQIPRITEIDNRKLADRLNDLVKENDRSSRIRLLKKGNEVGYLTTDADRSNVQLYLDKVLPDTVVNEKLFNLEAKTFHEVTVENYNATELNSITPFNLTALYQNIVASLKRKKEYGHIPCEILNEFYVMENGYITEEEYKSNQKGLTKSIYTTPQKSNYKIRFWEKLENYHIPAINDGLAKQLGENLQLIN</sequence>
<proteinExistence type="predicted"/>
<accession>A0A420G2S2</accession>
<evidence type="ECO:0000313" key="1">
    <source>
        <dbReference type="EMBL" id="RKF39511.1"/>
    </source>
</evidence>
<organism evidence="1 2">
    <name type="scientific">Sphingobacterium siyangense</name>
    <dbReference type="NCBI Taxonomy" id="459529"/>
    <lineage>
        <taxon>Bacteria</taxon>
        <taxon>Pseudomonadati</taxon>
        <taxon>Bacteroidota</taxon>
        <taxon>Sphingobacteriia</taxon>
        <taxon>Sphingobacteriales</taxon>
        <taxon>Sphingobacteriaceae</taxon>
        <taxon>Sphingobacterium</taxon>
    </lineage>
</organism>
<keyword evidence="2" id="KW-1185">Reference proteome</keyword>
<dbReference type="AlphaFoldDB" id="A0A420G2S2"/>
<reference evidence="1 2" key="1">
    <citation type="submission" date="2016-07" db="EMBL/GenBank/DDBJ databases">
        <title>Genome analysis of Sphingobacterium siyangense T12B17.</title>
        <authorList>
            <person name="Xu D."/>
            <person name="Su Y."/>
            <person name="Zheng S."/>
        </authorList>
    </citation>
    <scope>NUCLEOTIDE SEQUENCE [LARGE SCALE GENOMIC DNA]</scope>
    <source>
        <strain evidence="1 2">T12B17</strain>
    </source>
</reference>
<dbReference type="EMBL" id="MCAQ01000004">
    <property type="protein sequence ID" value="RKF39511.1"/>
    <property type="molecule type" value="Genomic_DNA"/>
</dbReference>
<name>A0A420G2S2_9SPHI</name>
<dbReference type="Proteomes" id="UP000286402">
    <property type="component" value="Unassembled WGS sequence"/>
</dbReference>
<gene>
    <name evidence="1" type="ORF">BCY89_24120</name>
</gene>
<protein>
    <recommendedName>
        <fullName evidence="3">Carboxypeptidase-like protein</fullName>
    </recommendedName>
</protein>
<evidence type="ECO:0000313" key="2">
    <source>
        <dbReference type="Proteomes" id="UP000286402"/>
    </source>
</evidence>